<dbReference type="SUPFAM" id="SSF52151">
    <property type="entry name" value="FabD/lysophospholipase-like"/>
    <property type="match status" value="1"/>
</dbReference>
<feature type="region of interest" description="Disordered" evidence="7">
    <location>
        <begin position="1368"/>
        <end position="1398"/>
    </location>
</feature>
<evidence type="ECO:0000256" key="7">
    <source>
        <dbReference type="SAM" id="MobiDB-lite"/>
    </source>
</evidence>
<dbReference type="Gene3D" id="3.40.366.10">
    <property type="entry name" value="Malonyl-Coenzyme A Acyl Carrier Protein, domain 2"/>
    <property type="match status" value="1"/>
</dbReference>
<dbReference type="SMART" id="SM00827">
    <property type="entry name" value="PKS_AT"/>
    <property type="match status" value="1"/>
</dbReference>
<dbReference type="PROSITE" id="PS50075">
    <property type="entry name" value="CARRIER"/>
    <property type="match status" value="1"/>
</dbReference>
<dbReference type="InterPro" id="IPR029063">
    <property type="entry name" value="SAM-dependent_MTases_sf"/>
</dbReference>
<dbReference type="Gene3D" id="3.30.70.3290">
    <property type="match status" value="1"/>
</dbReference>
<dbReference type="PANTHER" id="PTHR43775">
    <property type="entry name" value="FATTY ACID SYNTHASE"/>
    <property type="match status" value="1"/>
</dbReference>
<evidence type="ECO:0000313" key="11">
    <source>
        <dbReference type="EMBL" id="KAF0322096.1"/>
    </source>
</evidence>
<dbReference type="InterPro" id="IPR013094">
    <property type="entry name" value="AB_hydrolase_3"/>
</dbReference>
<evidence type="ECO:0000256" key="3">
    <source>
        <dbReference type="ARBA" id="ARBA00022553"/>
    </source>
</evidence>
<reference evidence="11 12" key="1">
    <citation type="submission" date="2019-12" db="EMBL/GenBank/DDBJ databases">
        <title>A genome sequence resource for the geographically widespread anthracnose pathogen Colletotrichum asianum.</title>
        <authorList>
            <person name="Meng Y."/>
        </authorList>
    </citation>
    <scope>NUCLEOTIDE SEQUENCE [LARGE SCALE GENOMIC DNA]</scope>
    <source>
        <strain evidence="11 12">ICMP 18580</strain>
    </source>
</reference>
<keyword evidence="3" id="KW-0597">Phosphoprotein</keyword>
<dbReference type="SUPFAM" id="SSF53474">
    <property type="entry name" value="alpha/beta-Hydrolases"/>
    <property type="match status" value="1"/>
</dbReference>
<feature type="region of interest" description="Disordered" evidence="7">
    <location>
        <begin position="1267"/>
        <end position="1295"/>
    </location>
</feature>
<evidence type="ECO:0000256" key="6">
    <source>
        <dbReference type="PROSITE-ProRule" id="PRU01363"/>
    </source>
</evidence>
<dbReference type="Pfam" id="PF00550">
    <property type="entry name" value="PP-binding"/>
    <property type="match status" value="1"/>
</dbReference>
<dbReference type="Gene3D" id="1.10.1200.10">
    <property type="entry name" value="ACP-like"/>
    <property type="match status" value="1"/>
</dbReference>
<dbReference type="InterPro" id="IPR009081">
    <property type="entry name" value="PP-bd_ACP"/>
</dbReference>
<dbReference type="InterPro" id="IPR016035">
    <property type="entry name" value="Acyl_Trfase/lysoPLipase"/>
</dbReference>
<dbReference type="GO" id="GO:0044550">
    <property type="term" value="P:secondary metabolite biosynthetic process"/>
    <property type="evidence" value="ECO:0007669"/>
    <property type="project" value="TreeGrafter"/>
</dbReference>
<dbReference type="Pfam" id="PF02801">
    <property type="entry name" value="Ketoacyl-synt_C"/>
    <property type="match status" value="1"/>
</dbReference>
<dbReference type="InterPro" id="IPR049551">
    <property type="entry name" value="PKS_DH_C"/>
</dbReference>
<dbReference type="GO" id="GO:0008168">
    <property type="term" value="F:methyltransferase activity"/>
    <property type="evidence" value="ECO:0007669"/>
    <property type="project" value="UniProtKB-KW"/>
</dbReference>
<dbReference type="InterPro" id="IPR016039">
    <property type="entry name" value="Thiolase-like"/>
</dbReference>
<dbReference type="SUPFAM" id="SSF55048">
    <property type="entry name" value="Probable ACP-binding domain of malonyl-CoA ACP transacylase"/>
    <property type="match status" value="1"/>
</dbReference>
<dbReference type="GO" id="GO:0016787">
    <property type="term" value="F:hydrolase activity"/>
    <property type="evidence" value="ECO:0007669"/>
    <property type="project" value="InterPro"/>
</dbReference>
<feature type="domain" description="PKS/mFAS DH" evidence="10">
    <location>
        <begin position="939"/>
        <end position="1254"/>
    </location>
</feature>
<dbReference type="Pfam" id="PF18558">
    <property type="entry name" value="HTH_51"/>
    <property type="match status" value="1"/>
</dbReference>
<dbReference type="OrthoDB" id="329835at2759"/>
<dbReference type="Gene3D" id="3.40.50.1820">
    <property type="entry name" value="alpha/beta hydrolase"/>
    <property type="match status" value="1"/>
</dbReference>
<dbReference type="InterPro" id="IPR029058">
    <property type="entry name" value="AB_hydrolase_fold"/>
</dbReference>
<dbReference type="PROSITE" id="PS00606">
    <property type="entry name" value="KS3_1"/>
    <property type="match status" value="1"/>
</dbReference>
<dbReference type="SMART" id="SM00825">
    <property type="entry name" value="PKS_KS"/>
    <property type="match status" value="1"/>
</dbReference>
<feature type="domain" description="Carrier" evidence="8">
    <location>
        <begin position="1293"/>
        <end position="1370"/>
    </location>
</feature>
<protein>
    <submittedName>
        <fullName evidence="11">Polyketide synthase</fullName>
    </submittedName>
</protein>
<evidence type="ECO:0000259" key="10">
    <source>
        <dbReference type="PROSITE" id="PS52019"/>
    </source>
</evidence>
<dbReference type="GO" id="GO:0004312">
    <property type="term" value="F:fatty acid synthase activity"/>
    <property type="evidence" value="ECO:0007669"/>
    <property type="project" value="TreeGrafter"/>
</dbReference>
<dbReference type="InterPro" id="IPR020841">
    <property type="entry name" value="PKS_Beta-ketoAc_synthase_dom"/>
</dbReference>
<evidence type="ECO:0000259" key="8">
    <source>
        <dbReference type="PROSITE" id="PS50075"/>
    </source>
</evidence>
<dbReference type="InterPro" id="IPR014043">
    <property type="entry name" value="Acyl_transferase_dom"/>
</dbReference>
<keyword evidence="5" id="KW-0511">Multifunctional enzyme</keyword>
<dbReference type="GO" id="GO:0004315">
    <property type="term" value="F:3-oxoacyl-[acyl-carrier-protein] synthase activity"/>
    <property type="evidence" value="ECO:0007669"/>
    <property type="project" value="InterPro"/>
</dbReference>
<evidence type="ECO:0000259" key="9">
    <source>
        <dbReference type="PROSITE" id="PS52004"/>
    </source>
</evidence>
<keyword evidence="4" id="KW-0808">Transferase</keyword>
<name>A0A8H3W481_9PEZI</name>
<evidence type="ECO:0000256" key="1">
    <source>
        <dbReference type="ARBA" id="ARBA00005179"/>
    </source>
</evidence>
<sequence>MQTPPNTPPGSIGHEAATGLNCDYESLSDAKRKRTLSEFPPHAVAVVGMAGIFPGAKSVDELWDLISAGRSTIAPAPERVGLDQLAEDVSKVKWWGNFIDQHDTFDHKFFNKSTREATACDPQQRKLLEVVYEALSSSGQLSPETHLDPQDYGCYIGAVMNNYAENLSCHPPTAYATTGTGRSYLSGAISHHFGWSGPAMTIDTACSSSLVAIHTACRAIASGECSRAVAGGANIITCPHDYRDLKAAGFLSPNGQCKPFDAHADGYCRGEGVGVVVLKSLSAALEEDDNILGVVIGSATNQNHEGGPIVVPSAKSQASLLRKVMDLANVTREDVSYVEAHGTGTSVGDPIEVSSLREAFGGASRTSKLYFSSIKGNIGHAEAASGAAGLIKTLLMLKNSRIPPQASFQSLNPNIPTLAPDKMEIPRQLTPWDARDRIACVNNYGAAGSNSVVMIRNAPANESDLGILDEQPVAPSKWPLILSASTEESLSQYAQEVLDLVRRVGSAKPSGFDLPDILFHLAQRANHALKIVVSTTVSDMRELEMILSQVASGCSLITKVASPPPTILVFGGQDSRYVGLSEDMYKSSQILRHHLDSCQHVCLKLGLEGIFPAIFQRTPISDLVTLHTALFAIQYSSARAWMDCGLKIEAVVGHSFGQLTALCISGSLSLSDALKLVTGRASLVENCWGPEPGSMLALNADREHVTRLLRQVEGLEVACFNGPRSHVVVGSAKAVRDAETLITRDEMMRGSVRCQTLDVTHGFHSALTEPLLQQLLELAESLCWKTPTIPLEVCSDKHDDSMPDPHLVVEHMRGPVCFYHAIERLVQKYPQATWIEAGRGTSATQLVRSCIQPQDGHSFMGPQLTASYAQDSLVDVTVKLWREGHNVQYWPFHRRQRHQYQTLSLPPYQSQKTRHWLPYIGLKHGAESPARPLTEDPEPEEFLSLIKGDSSTDSYFRISAKNERFQSLVKGHVMCEYASMPASAYIEAVSRAALKLQHSDLAEWRPTVEDLTMKAPVVLKLDEEPPEILLSMRRVDNSRPSWVFSITVEPIQKAGEDRVEAQETTTGMVHLRERNDPRATQEFRRFESLIGDCRWQNIMEHPNAEAMQGKHIYRAFQGVVQYSDAFKGIKAIASLGTESAGVVRISPDSHGTLDQRLVDTPMIDSFLQFGGFLVNYFSTTTTPDSLLVCHRIQRLQLGPTFSPDVKDWLVLANMTSENNENVSVDVYVSEAQTKKIVLVAFGMGFTKISRTSLTRILRGSTKDSTSSSIISKEETTLPSETNISGEASIRNKGGSTSKQSEVLKIAASIADIPIDDLSGKEALPDVGIDSLGATEMIGDIASALNVTIDLSTFLLFTDINAIVSHNHRQEMEGRKASQAYQSNDLRNDPRGSSKTHQGHAVRLSFDRLGASMNALDYWSEIHPGDVRLVLAYVSQAFETLGCNLQALGPGDKVPIVTSILPRHQQLVRRLYRFLEDENIIESSGEIFIRTTKSMETTSGEQVFQDIIDKHPLNGPICHLLRAVGPHLAACLVGDHDALQVLFGNRANKKWLDDLYREWPMSHFTDLSASLVQKARTSFAGIKGMTFGVLDIESEPTAELTEAFHVIISTNCIHATRNITSSLANLRKMLREDGALALIEMTPTRQLYVFDIIVGLLEGWWLFNDGRSHALADAEHWQQAFLSAGFADVQWSDGESLEAKTVRVICADKIERGQVEIDVQEVVYKTVGSQQIHADIYYPQVANPAKKIPIALMIHGGSHIIFSRKDIRPPQTRMIDMGLLPVSLDHRLCPESRLADGPMVDVCDALEWAQKILPYVELRNPDVRPDPDNIVVVGWSSGGQLALSTGWTAPERGLRPPNAILAFYCPTDYEDDWWQSPIQPVGAEDLGEEYDVLEAVQDEPVSFPGPFIKPP</sequence>
<feature type="region of interest" description="N-terminal hotdog fold" evidence="6">
    <location>
        <begin position="939"/>
        <end position="1076"/>
    </location>
</feature>
<dbReference type="GO" id="GO:0032259">
    <property type="term" value="P:methylation"/>
    <property type="evidence" value="ECO:0007669"/>
    <property type="project" value="UniProtKB-KW"/>
</dbReference>
<dbReference type="InterPro" id="IPR018201">
    <property type="entry name" value="Ketoacyl_synth_AS"/>
</dbReference>
<dbReference type="GO" id="GO:0006633">
    <property type="term" value="P:fatty acid biosynthetic process"/>
    <property type="evidence" value="ECO:0007669"/>
    <property type="project" value="InterPro"/>
</dbReference>
<dbReference type="InterPro" id="IPR041068">
    <property type="entry name" value="HTH_51"/>
</dbReference>
<dbReference type="InterPro" id="IPR006162">
    <property type="entry name" value="Ppantetheine_attach_site"/>
</dbReference>
<dbReference type="SUPFAM" id="SSF53901">
    <property type="entry name" value="Thiolase-like"/>
    <property type="match status" value="1"/>
</dbReference>
<evidence type="ECO:0000256" key="2">
    <source>
        <dbReference type="ARBA" id="ARBA00022450"/>
    </source>
</evidence>
<dbReference type="InterPro" id="IPR049900">
    <property type="entry name" value="PKS_mFAS_DH"/>
</dbReference>
<keyword evidence="2" id="KW-0596">Phosphopantetheine</keyword>
<organism evidence="11 12">
    <name type="scientific">Colletotrichum asianum</name>
    <dbReference type="NCBI Taxonomy" id="702518"/>
    <lineage>
        <taxon>Eukaryota</taxon>
        <taxon>Fungi</taxon>
        <taxon>Dikarya</taxon>
        <taxon>Ascomycota</taxon>
        <taxon>Pezizomycotina</taxon>
        <taxon>Sordariomycetes</taxon>
        <taxon>Hypocreomycetidae</taxon>
        <taxon>Glomerellales</taxon>
        <taxon>Glomerellaceae</taxon>
        <taxon>Colletotrichum</taxon>
        <taxon>Colletotrichum gloeosporioides species complex</taxon>
    </lineage>
</organism>
<dbReference type="SUPFAM" id="SSF53335">
    <property type="entry name" value="S-adenosyl-L-methionine-dependent methyltransferases"/>
    <property type="match status" value="1"/>
</dbReference>
<dbReference type="PROSITE" id="PS52019">
    <property type="entry name" value="PKS_MFAS_DH"/>
    <property type="match status" value="1"/>
</dbReference>
<dbReference type="Gene3D" id="3.40.50.150">
    <property type="entry name" value="Vaccinia Virus protein VP39"/>
    <property type="match status" value="1"/>
</dbReference>
<feature type="active site" description="Proton acceptor; for dehydratase activity" evidence="6">
    <location>
        <position position="972"/>
    </location>
</feature>
<evidence type="ECO:0000313" key="12">
    <source>
        <dbReference type="Proteomes" id="UP000434172"/>
    </source>
</evidence>
<dbReference type="Pfam" id="PF00109">
    <property type="entry name" value="ketoacyl-synt"/>
    <property type="match status" value="1"/>
</dbReference>
<dbReference type="InterPro" id="IPR016036">
    <property type="entry name" value="Malonyl_transacylase_ACP-bd"/>
</dbReference>
<accession>A0A8H3W481</accession>
<dbReference type="InterPro" id="IPR001227">
    <property type="entry name" value="Ac_transferase_dom_sf"/>
</dbReference>
<dbReference type="PROSITE" id="PS52004">
    <property type="entry name" value="KS3_2"/>
    <property type="match status" value="1"/>
</dbReference>
<evidence type="ECO:0000256" key="5">
    <source>
        <dbReference type="ARBA" id="ARBA00023268"/>
    </source>
</evidence>
<dbReference type="InterPro" id="IPR042104">
    <property type="entry name" value="PKS_dehydratase_sf"/>
</dbReference>
<dbReference type="Proteomes" id="UP000434172">
    <property type="component" value="Unassembled WGS sequence"/>
</dbReference>
<dbReference type="CDD" id="cd00833">
    <property type="entry name" value="PKS"/>
    <property type="match status" value="1"/>
</dbReference>
<keyword evidence="12" id="KW-1185">Reference proteome</keyword>
<dbReference type="EMBL" id="WOWK01000064">
    <property type="protein sequence ID" value="KAF0322096.1"/>
    <property type="molecule type" value="Genomic_DNA"/>
</dbReference>
<dbReference type="InterPro" id="IPR014031">
    <property type="entry name" value="Ketoacyl_synth_C"/>
</dbReference>
<comment type="caution">
    <text evidence="11">The sequence shown here is derived from an EMBL/GenBank/DDBJ whole genome shotgun (WGS) entry which is preliminary data.</text>
</comment>
<dbReference type="InterPro" id="IPR014030">
    <property type="entry name" value="Ketoacyl_synth_N"/>
</dbReference>
<dbReference type="SUPFAM" id="SSF47336">
    <property type="entry name" value="ACP-like"/>
    <property type="match status" value="1"/>
</dbReference>
<feature type="active site" description="Proton donor; for dehydratase activity" evidence="6">
    <location>
        <position position="1164"/>
    </location>
</feature>
<dbReference type="Pfam" id="PF14765">
    <property type="entry name" value="PS-DH"/>
    <property type="match status" value="1"/>
</dbReference>
<feature type="region of interest" description="C-terminal hotdog fold" evidence="6">
    <location>
        <begin position="1104"/>
        <end position="1254"/>
    </location>
</feature>
<dbReference type="Pfam" id="PF07859">
    <property type="entry name" value="Abhydrolase_3"/>
    <property type="match status" value="1"/>
</dbReference>
<dbReference type="PANTHER" id="PTHR43775:SF21">
    <property type="entry name" value="NON-REDUCING POLYKETIDE SYNTHASE AUSA-RELATED"/>
    <property type="match status" value="1"/>
</dbReference>
<proteinExistence type="predicted"/>
<evidence type="ECO:0000256" key="4">
    <source>
        <dbReference type="ARBA" id="ARBA00022679"/>
    </source>
</evidence>
<comment type="pathway">
    <text evidence="1">Secondary metabolite biosynthesis.</text>
</comment>
<dbReference type="Pfam" id="PF00698">
    <property type="entry name" value="Acyl_transf_1"/>
    <property type="match status" value="1"/>
</dbReference>
<dbReference type="Gene3D" id="3.10.129.110">
    <property type="entry name" value="Polyketide synthase dehydratase"/>
    <property type="match status" value="1"/>
</dbReference>
<gene>
    <name evidence="11" type="ORF">GQ607_010599</name>
</gene>
<dbReference type="InterPro" id="IPR036736">
    <property type="entry name" value="ACP-like_sf"/>
</dbReference>
<dbReference type="PROSITE" id="PS00012">
    <property type="entry name" value="PHOSPHOPANTETHEINE"/>
    <property type="match status" value="1"/>
</dbReference>
<dbReference type="InterPro" id="IPR050091">
    <property type="entry name" value="PKS_NRPS_Biosynth_Enz"/>
</dbReference>
<feature type="domain" description="Ketosynthase family 3 (KS3)" evidence="9">
    <location>
        <begin position="41"/>
        <end position="457"/>
    </location>
</feature>
<dbReference type="Gene3D" id="3.40.47.10">
    <property type="match status" value="1"/>
</dbReference>